<dbReference type="GO" id="GO:0000287">
    <property type="term" value="F:magnesium ion binding"/>
    <property type="evidence" value="ECO:0007669"/>
    <property type="project" value="TreeGrafter"/>
</dbReference>
<keyword evidence="2" id="KW-1185">Reference proteome</keyword>
<gene>
    <name evidence="1" type="primary">had</name>
    <name evidence="1" type="ORF">MCORR_v1c04550</name>
</gene>
<name>A0A2S5RHK7_9MOLU</name>
<dbReference type="SUPFAM" id="SSF56784">
    <property type="entry name" value="HAD-like"/>
    <property type="match status" value="1"/>
</dbReference>
<dbReference type="Gene3D" id="3.40.50.1000">
    <property type="entry name" value="HAD superfamily/HAD-like"/>
    <property type="match status" value="1"/>
</dbReference>
<comment type="caution">
    <text evidence="1">The sequence shown here is derived from an EMBL/GenBank/DDBJ whole genome shotgun (WGS) entry which is preliminary data.</text>
</comment>
<sequence>MIKMIIVDIDGTILHKNKIHSRTIEAVKYAKSLNIPFVIATGRNITTIKPIAEKLGVFNEGHYFIGQNGGQVFKYLKNGEFCIEYTDVLDNEVAKIIFKKAKANKIKVFAYSEYEKHAYCTNKMAAFTTFMKFKSKRQKLLSIRQIDQNSAISKCVCFGNSKNMKNFRSSIDELNLSIFDFSYVSNAHANIEINPPGINKAKGIKYICDDMKIDPKDVIYFGDGDNDIAALEFVGHGVAMINAKTKVKSHAKYITDLPVQEGGVGEYLFKNIFKK</sequence>
<organism evidence="1 2">
    <name type="scientific">Mesoplasma corruscae</name>
    <dbReference type="NCBI Taxonomy" id="216874"/>
    <lineage>
        <taxon>Bacteria</taxon>
        <taxon>Bacillati</taxon>
        <taxon>Mycoplasmatota</taxon>
        <taxon>Mollicutes</taxon>
        <taxon>Entomoplasmatales</taxon>
        <taxon>Entomoplasmataceae</taxon>
        <taxon>Mesoplasma</taxon>
    </lineage>
</organism>
<dbReference type="AlphaFoldDB" id="A0A2S5RHK7"/>
<dbReference type="InterPro" id="IPR006379">
    <property type="entry name" value="HAD-SF_hydro_IIB"/>
</dbReference>
<dbReference type="InterPro" id="IPR000150">
    <property type="entry name" value="Cof"/>
</dbReference>
<dbReference type="PROSITE" id="PS01229">
    <property type="entry name" value="COF_2"/>
    <property type="match status" value="1"/>
</dbReference>
<dbReference type="Gene3D" id="3.30.1240.10">
    <property type="match status" value="1"/>
</dbReference>
<dbReference type="PANTHER" id="PTHR10000:SF8">
    <property type="entry name" value="HAD SUPERFAMILY HYDROLASE-LIKE, TYPE 3"/>
    <property type="match status" value="1"/>
</dbReference>
<evidence type="ECO:0000313" key="1">
    <source>
        <dbReference type="EMBL" id="PPE06824.1"/>
    </source>
</evidence>
<dbReference type="EMBL" id="PHNF01000001">
    <property type="protein sequence ID" value="PPE06824.1"/>
    <property type="molecule type" value="Genomic_DNA"/>
</dbReference>
<dbReference type="GO" id="GO:0005829">
    <property type="term" value="C:cytosol"/>
    <property type="evidence" value="ECO:0007669"/>
    <property type="project" value="TreeGrafter"/>
</dbReference>
<accession>A0A2S5RHK7</accession>
<dbReference type="OrthoDB" id="384659at2"/>
<dbReference type="InterPro" id="IPR023214">
    <property type="entry name" value="HAD_sf"/>
</dbReference>
<dbReference type="Pfam" id="PF08282">
    <property type="entry name" value="Hydrolase_3"/>
    <property type="match status" value="1"/>
</dbReference>
<dbReference type="GO" id="GO:0016791">
    <property type="term" value="F:phosphatase activity"/>
    <property type="evidence" value="ECO:0007669"/>
    <property type="project" value="TreeGrafter"/>
</dbReference>
<protein>
    <submittedName>
        <fullName evidence="1">HAD superfamily hydrolase</fullName>
    </submittedName>
</protein>
<dbReference type="SFLD" id="SFLDG01140">
    <property type="entry name" value="C2.B:_Phosphomannomutase_and_P"/>
    <property type="match status" value="1"/>
</dbReference>
<dbReference type="NCBIfam" id="TIGR00099">
    <property type="entry name" value="Cof-subfamily"/>
    <property type="match status" value="1"/>
</dbReference>
<evidence type="ECO:0000313" key="2">
    <source>
        <dbReference type="Proteomes" id="UP000239785"/>
    </source>
</evidence>
<reference evidence="1 2" key="1">
    <citation type="submission" date="2017-11" db="EMBL/GenBank/DDBJ databases">
        <title>Genome sequence of Mesoplasma corruscae ELCA-2 (ATCC 49579).</title>
        <authorList>
            <person name="Lo W.-S."/>
            <person name="Kuo C.-H."/>
        </authorList>
    </citation>
    <scope>NUCLEOTIDE SEQUENCE [LARGE SCALE GENOMIC DNA]</scope>
    <source>
        <strain evidence="1 2">ELCA-2</strain>
    </source>
</reference>
<dbReference type="Proteomes" id="UP000239785">
    <property type="component" value="Unassembled WGS sequence"/>
</dbReference>
<proteinExistence type="predicted"/>
<keyword evidence="1" id="KW-0378">Hydrolase</keyword>
<dbReference type="SFLD" id="SFLDS00003">
    <property type="entry name" value="Haloacid_Dehalogenase"/>
    <property type="match status" value="1"/>
</dbReference>
<dbReference type="NCBIfam" id="TIGR01484">
    <property type="entry name" value="HAD-SF-IIB"/>
    <property type="match status" value="1"/>
</dbReference>
<dbReference type="PANTHER" id="PTHR10000">
    <property type="entry name" value="PHOSPHOSERINE PHOSPHATASE"/>
    <property type="match status" value="1"/>
</dbReference>
<dbReference type="InterPro" id="IPR036412">
    <property type="entry name" value="HAD-like_sf"/>
</dbReference>
<dbReference type="RefSeq" id="WP_104207982.1">
    <property type="nucleotide sequence ID" value="NZ_PHNF01000001.1"/>
</dbReference>